<gene>
    <name evidence="1" type="ORF">SAMN05421503_1483</name>
</gene>
<evidence type="ECO:0000313" key="2">
    <source>
        <dbReference type="Proteomes" id="UP000219356"/>
    </source>
</evidence>
<evidence type="ECO:0000313" key="1">
    <source>
        <dbReference type="EMBL" id="SNZ10028.1"/>
    </source>
</evidence>
<dbReference type="RefSeq" id="WP_097040768.1">
    <property type="nucleotide sequence ID" value="NZ_OBEK01000002.1"/>
</dbReference>
<organism evidence="1 2">
    <name type="scientific">Terribacillus aidingensis</name>
    <dbReference type="NCBI Taxonomy" id="586416"/>
    <lineage>
        <taxon>Bacteria</taxon>
        <taxon>Bacillati</taxon>
        <taxon>Bacillota</taxon>
        <taxon>Bacilli</taxon>
        <taxon>Bacillales</taxon>
        <taxon>Bacillaceae</taxon>
        <taxon>Terribacillus</taxon>
    </lineage>
</organism>
<dbReference type="Proteomes" id="UP000219356">
    <property type="component" value="Unassembled WGS sequence"/>
</dbReference>
<sequence>MSKKYYTHRSSVVTVEQINGTSEYKVTDCHGEVSYTTEYGLESQFVEVKKADHSFSLEEIAARYASMMQLNQEEDEHYIKGTEELSLNRYK</sequence>
<reference evidence="2" key="1">
    <citation type="submission" date="2017-09" db="EMBL/GenBank/DDBJ databases">
        <authorList>
            <person name="Varghese N."/>
            <person name="Submissions S."/>
        </authorList>
    </citation>
    <scope>NUCLEOTIDE SEQUENCE [LARGE SCALE GENOMIC DNA]</scope>
    <source>
        <strain evidence="2">CGMCC 1.8913</strain>
    </source>
</reference>
<protein>
    <submittedName>
        <fullName evidence="1">Uncharacterized protein</fullName>
    </submittedName>
</protein>
<keyword evidence="2" id="KW-1185">Reference proteome</keyword>
<proteinExistence type="predicted"/>
<dbReference type="AlphaFoldDB" id="A0A285NLC0"/>
<dbReference type="EMBL" id="OBEK01000002">
    <property type="protein sequence ID" value="SNZ10028.1"/>
    <property type="molecule type" value="Genomic_DNA"/>
</dbReference>
<accession>A0A285NLC0</accession>
<name>A0A285NLC0_9BACI</name>